<comment type="caution">
    <text evidence="1">The sequence shown here is derived from an EMBL/GenBank/DDBJ whole genome shotgun (WGS) entry which is preliminary data.</text>
</comment>
<dbReference type="AlphaFoldDB" id="A0A3D9G151"/>
<protein>
    <submittedName>
        <fullName evidence="1">Uncharacterized protein</fullName>
    </submittedName>
</protein>
<dbReference type="EMBL" id="QRDQ01000007">
    <property type="protein sequence ID" value="RED26312.1"/>
    <property type="molecule type" value="Genomic_DNA"/>
</dbReference>
<sequence>MNLHSLKKYVLPFFTLLLFINCSNDEKPIPENALFEPQTELISLTGNNSQLKLTWKPVVIEKFKKFQVYRFDSNTDEYTNPEVVRYSGKLVFETEDSFRDNFTDNEVPFNSFISYVVVTEYYIENTSQTALSINYLSYENKDLSFSITSLEKGEDGSLKLKWDEDSNAGFEKYTIYALNKSYLNNDEIFLPENIIKVSTNAKETTVSDAKRYLNENVFYAVTKVVNGKTIKCKKIVSIENPRSLKFRPGQTLKNPYNENEIIIISKEDGQVLFYNTHSLNKDKIDVKGQIFFCSIGNYNGVEDLYVPSIDGNVFVIDLVSHKIKETINLKTDYNILTAIPINNYILFVEKHEFADIGGMFVYNRTNDRVLNRNGSFGVGANAKLVNGKENYFFRLGNDGREYGSETALTQLHVNGDEVKTDFTFEGGISDSRLFALSPDKSYFVSTNMGYLTNVNYDNFTEVTTGKYSETLNLEDVKISADNKIYFAVPTISRIKAFEKNNFTTPIKQYETYGFPLLLEVFDNEIISINQLERGYCIENIAK</sequence>
<dbReference type="RefSeq" id="WP_147298485.1">
    <property type="nucleotide sequence ID" value="NZ_QRDQ01000007.1"/>
</dbReference>
<accession>A0A3D9G151</accession>
<dbReference type="InterPro" id="IPR011044">
    <property type="entry name" value="Quino_amine_DH_bsu"/>
</dbReference>
<keyword evidence="2" id="KW-1185">Reference proteome</keyword>
<name>A0A3D9G151_9FLAO</name>
<reference evidence="1 2" key="1">
    <citation type="submission" date="2018-07" db="EMBL/GenBank/DDBJ databases">
        <title>Genomic Encyclopedia of Archaeal and Bacterial Type Strains, Phase II (KMG-II): from individual species to whole genera.</title>
        <authorList>
            <person name="Goeker M."/>
        </authorList>
    </citation>
    <scope>NUCLEOTIDE SEQUENCE [LARGE SCALE GENOMIC DNA]</scope>
    <source>
        <strain evidence="1 2">DSM 25795</strain>
    </source>
</reference>
<dbReference type="Proteomes" id="UP000257004">
    <property type="component" value="Unassembled WGS sequence"/>
</dbReference>
<dbReference type="SUPFAM" id="SSF50969">
    <property type="entry name" value="YVTN repeat-like/Quinoprotein amine dehydrogenase"/>
    <property type="match status" value="1"/>
</dbReference>
<evidence type="ECO:0000313" key="2">
    <source>
        <dbReference type="Proteomes" id="UP000257004"/>
    </source>
</evidence>
<organism evidence="1 2">
    <name type="scientific">Flavobacterium cutihirudinis</name>
    <dbReference type="NCBI Taxonomy" id="1265740"/>
    <lineage>
        <taxon>Bacteria</taxon>
        <taxon>Pseudomonadati</taxon>
        <taxon>Bacteroidota</taxon>
        <taxon>Flavobacteriia</taxon>
        <taxon>Flavobacteriales</taxon>
        <taxon>Flavobacteriaceae</taxon>
        <taxon>Flavobacterium</taxon>
    </lineage>
</organism>
<evidence type="ECO:0000313" key="1">
    <source>
        <dbReference type="EMBL" id="RED26312.1"/>
    </source>
</evidence>
<gene>
    <name evidence="1" type="ORF">BD847_0229</name>
</gene>
<dbReference type="OrthoDB" id="1401957at2"/>
<proteinExistence type="predicted"/>